<dbReference type="Pfam" id="PF07734">
    <property type="entry name" value="FBA_1"/>
    <property type="match status" value="1"/>
</dbReference>
<dbReference type="PANTHER" id="PTHR31672">
    <property type="entry name" value="BNACNNG10540D PROTEIN"/>
    <property type="match status" value="1"/>
</dbReference>
<evidence type="ECO:0000313" key="3">
    <source>
        <dbReference type="Proteomes" id="UP000593562"/>
    </source>
</evidence>
<dbReference type="InterPro" id="IPR006527">
    <property type="entry name" value="F-box-assoc_dom_typ1"/>
</dbReference>
<evidence type="ECO:0000313" key="2">
    <source>
        <dbReference type="EMBL" id="KAF5732926.1"/>
    </source>
</evidence>
<dbReference type="OrthoDB" id="1867629at2759"/>
<dbReference type="InterPro" id="IPR036047">
    <property type="entry name" value="F-box-like_dom_sf"/>
</dbReference>
<dbReference type="InterPro" id="IPR050796">
    <property type="entry name" value="SCF_F-box_component"/>
</dbReference>
<evidence type="ECO:0000259" key="1">
    <source>
        <dbReference type="PROSITE" id="PS50181"/>
    </source>
</evidence>
<comment type="caution">
    <text evidence="2">The sequence shown here is derived from an EMBL/GenBank/DDBJ whole genome shotgun (WGS) entry which is preliminary data.</text>
</comment>
<keyword evidence="3" id="KW-1185">Reference proteome</keyword>
<dbReference type="PROSITE" id="PS50181">
    <property type="entry name" value="FBOX"/>
    <property type="match status" value="1"/>
</dbReference>
<dbReference type="InterPro" id="IPR001810">
    <property type="entry name" value="F-box_dom"/>
</dbReference>
<dbReference type="PANTHER" id="PTHR31672:SF10">
    <property type="entry name" value="F-BOX DOMAIN-CONTAINING PROTEIN"/>
    <property type="match status" value="1"/>
</dbReference>
<dbReference type="CDD" id="cd22157">
    <property type="entry name" value="F-box_AtFBW1-like"/>
    <property type="match status" value="1"/>
</dbReference>
<organism evidence="2 3">
    <name type="scientific">Tripterygium wilfordii</name>
    <name type="common">Thunder God vine</name>
    <dbReference type="NCBI Taxonomy" id="458696"/>
    <lineage>
        <taxon>Eukaryota</taxon>
        <taxon>Viridiplantae</taxon>
        <taxon>Streptophyta</taxon>
        <taxon>Embryophyta</taxon>
        <taxon>Tracheophyta</taxon>
        <taxon>Spermatophyta</taxon>
        <taxon>Magnoliopsida</taxon>
        <taxon>eudicotyledons</taxon>
        <taxon>Gunneridae</taxon>
        <taxon>Pentapetalae</taxon>
        <taxon>rosids</taxon>
        <taxon>fabids</taxon>
        <taxon>Celastrales</taxon>
        <taxon>Celastraceae</taxon>
        <taxon>Tripterygium</taxon>
    </lineage>
</organism>
<dbReference type="NCBIfam" id="TIGR01640">
    <property type="entry name" value="F_box_assoc_1"/>
    <property type="match status" value="1"/>
</dbReference>
<name>A0A7J7CG52_TRIWF</name>
<sequence>MAEMKMKEIPEDLLIDILSYLPVKSLMRFKAVCKAWRDLFRNPDFITKHYHKRATLSKSNTSVLLKHSANGEDCFSFLSSTVNDDGSEVIGIAESIYVPFYGEYLRNPKILGPFHGLLCLVEYGIHGKIALWNPAIREFKLLPDLLPDLLPWPGMGITGLEEVGFGFDTKNNDYKVIAFACSSDGARMVYRAELYSLTSESWRDIPTSVLPTEEFSFCFDPYYIHGVCYWLITCKNGDWIMSFDMADEVFEIMQLPDFGVCLRTHFIKFAILDASILAVVYPWHNNPVRCFDIWVMNEPGVKESWVKRARIAPISGVKDPIGFWKSGELCFKDSGNQLVLYDSSTQQVKNLLLHGAKYRTQVVNYTESLVQINGRREDACPIVRIRNRNL</sequence>
<dbReference type="SUPFAM" id="SSF81383">
    <property type="entry name" value="F-box domain"/>
    <property type="match status" value="1"/>
</dbReference>
<gene>
    <name evidence="2" type="ORF">HS088_TW17G00459</name>
</gene>
<dbReference type="AlphaFoldDB" id="A0A7J7CG52"/>
<feature type="domain" description="F-box" evidence="1">
    <location>
        <begin position="3"/>
        <end position="53"/>
    </location>
</feature>
<dbReference type="EMBL" id="JAAARO010000017">
    <property type="protein sequence ID" value="KAF5732926.1"/>
    <property type="molecule type" value="Genomic_DNA"/>
</dbReference>
<dbReference type="FunCoup" id="A0A7J7CG52">
    <property type="interactions" value="63"/>
</dbReference>
<dbReference type="Gene3D" id="1.20.1280.50">
    <property type="match status" value="1"/>
</dbReference>
<reference evidence="2 3" key="1">
    <citation type="journal article" date="2020" name="Nat. Commun.">
        <title>Genome of Tripterygium wilfordii and identification of cytochrome P450 involved in triptolide biosynthesis.</title>
        <authorList>
            <person name="Tu L."/>
            <person name="Su P."/>
            <person name="Zhang Z."/>
            <person name="Gao L."/>
            <person name="Wang J."/>
            <person name="Hu T."/>
            <person name="Zhou J."/>
            <person name="Zhang Y."/>
            <person name="Zhao Y."/>
            <person name="Liu Y."/>
            <person name="Song Y."/>
            <person name="Tong Y."/>
            <person name="Lu Y."/>
            <person name="Yang J."/>
            <person name="Xu C."/>
            <person name="Jia M."/>
            <person name="Peters R.J."/>
            <person name="Huang L."/>
            <person name="Gao W."/>
        </authorList>
    </citation>
    <scope>NUCLEOTIDE SEQUENCE [LARGE SCALE GENOMIC DNA]</scope>
    <source>
        <strain evidence="3">cv. XIE 37</strain>
        <tissue evidence="2">Leaf</tissue>
    </source>
</reference>
<proteinExistence type="predicted"/>
<dbReference type="InterPro" id="IPR017451">
    <property type="entry name" value="F-box-assoc_interact_dom"/>
</dbReference>
<dbReference type="InParanoid" id="A0A7J7CG52"/>
<dbReference type="SMART" id="SM00256">
    <property type="entry name" value="FBOX"/>
    <property type="match status" value="1"/>
</dbReference>
<accession>A0A7J7CG52</accession>
<dbReference type="Pfam" id="PF00646">
    <property type="entry name" value="F-box"/>
    <property type="match status" value="1"/>
</dbReference>
<protein>
    <submittedName>
        <fullName evidence="2">F-box and associated interaction domains-containing protein putative isoform 1</fullName>
    </submittedName>
</protein>
<dbReference type="Proteomes" id="UP000593562">
    <property type="component" value="Unassembled WGS sequence"/>
</dbReference>